<evidence type="ECO:0000256" key="5">
    <source>
        <dbReference type="ARBA" id="ARBA00023163"/>
    </source>
</evidence>
<comment type="similarity">
    <text evidence="1 6">Belongs to the sigma-70 factor family. ECF subfamily.</text>
</comment>
<dbReference type="Pfam" id="PF04545">
    <property type="entry name" value="Sigma70_r4"/>
    <property type="match status" value="1"/>
</dbReference>
<evidence type="ECO:0000256" key="4">
    <source>
        <dbReference type="ARBA" id="ARBA00023125"/>
    </source>
</evidence>
<dbReference type="PANTHER" id="PTHR43133">
    <property type="entry name" value="RNA POLYMERASE ECF-TYPE SIGMA FACTO"/>
    <property type="match status" value="1"/>
</dbReference>
<comment type="caution">
    <text evidence="9">The sequence shown here is derived from an EMBL/GenBank/DDBJ whole genome shotgun (WGS) entry which is preliminary data.</text>
</comment>
<dbReference type="SUPFAM" id="SSF88659">
    <property type="entry name" value="Sigma3 and sigma4 domains of RNA polymerase sigma factors"/>
    <property type="match status" value="1"/>
</dbReference>
<keyword evidence="5 6" id="KW-0804">Transcription</keyword>
<evidence type="ECO:0000313" key="10">
    <source>
        <dbReference type="Proteomes" id="UP000317371"/>
    </source>
</evidence>
<dbReference type="Proteomes" id="UP000317371">
    <property type="component" value="Unassembled WGS sequence"/>
</dbReference>
<dbReference type="Gene3D" id="1.10.10.10">
    <property type="entry name" value="Winged helix-like DNA-binding domain superfamily/Winged helix DNA-binding domain"/>
    <property type="match status" value="1"/>
</dbReference>
<gene>
    <name evidence="9" type="ORF">FKZ61_02955</name>
</gene>
<reference evidence="9 10" key="1">
    <citation type="submission" date="2019-06" db="EMBL/GenBank/DDBJ databases">
        <title>Genome sequence of Litorilinea aerophila BAA-2444.</title>
        <authorList>
            <person name="Maclea K.S."/>
            <person name="Maurais E.G."/>
            <person name="Iannazzi L.C."/>
        </authorList>
    </citation>
    <scope>NUCLEOTIDE SEQUENCE [LARGE SCALE GENOMIC DNA]</scope>
    <source>
        <strain evidence="9 10">ATCC BAA-2444</strain>
    </source>
</reference>
<dbReference type="GO" id="GO:0016987">
    <property type="term" value="F:sigma factor activity"/>
    <property type="evidence" value="ECO:0007669"/>
    <property type="project" value="UniProtKB-KW"/>
</dbReference>
<dbReference type="InterPro" id="IPR036388">
    <property type="entry name" value="WH-like_DNA-bd_sf"/>
</dbReference>
<dbReference type="OrthoDB" id="9784272at2"/>
<evidence type="ECO:0000256" key="6">
    <source>
        <dbReference type="RuleBase" id="RU000716"/>
    </source>
</evidence>
<keyword evidence="4 6" id="KW-0238">DNA-binding</keyword>
<dbReference type="InterPro" id="IPR007627">
    <property type="entry name" value="RNA_pol_sigma70_r2"/>
</dbReference>
<keyword evidence="3 6" id="KW-0731">Sigma factor</keyword>
<dbReference type="Gene3D" id="1.10.1740.10">
    <property type="match status" value="1"/>
</dbReference>
<feature type="domain" description="RNA polymerase sigma-70 region 4" evidence="8">
    <location>
        <begin position="136"/>
        <end position="184"/>
    </location>
</feature>
<dbReference type="PROSITE" id="PS01063">
    <property type="entry name" value="SIGMA70_ECF"/>
    <property type="match status" value="1"/>
</dbReference>
<feature type="domain" description="RNA polymerase sigma-70 region 2" evidence="7">
    <location>
        <begin position="31"/>
        <end position="100"/>
    </location>
</feature>
<accession>A0A540VKV9</accession>
<dbReference type="SUPFAM" id="SSF88946">
    <property type="entry name" value="Sigma2 domain of RNA polymerase sigma factors"/>
    <property type="match status" value="1"/>
</dbReference>
<proteinExistence type="inferred from homology"/>
<dbReference type="InterPro" id="IPR000838">
    <property type="entry name" value="RNA_pol_sigma70_ECF_CS"/>
</dbReference>
<dbReference type="InterPro" id="IPR013324">
    <property type="entry name" value="RNA_pol_sigma_r3/r4-like"/>
</dbReference>
<dbReference type="CDD" id="cd06171">
    <property type="entry name" value="Sigma70_r4"/>
    <property type="match status" value="1"/>
</dbReference>
<dbReference type="AlphaFoldDB" id="A0A540VKV9"/>
<dbReference type="InterPro" id="IPR014284">
    <property type="entry name" value="RNA_pol_sigma-70_dom"/>
</dbReference>
<dbReference type="InterPro" id="IPR007630">
    <property type="entry name" value="RNA_pol_sigma70_r4"/>
</dbReference>
<evidence type="ECO:0000313" key="9">
    <source>
        <dbReference type="EMBL" id="TQE97391.1"/>
    </source>
</evidence>
<evidence type="ECO:0000256" key="3">
    <source>
        <dbReference type="ARBA" id="ARBA00023082"/>
    </source>
</evidence>
<evidence type="ECO:0000259" key="8">
    <source>
        <dbReference type="Pfam" id="PF04545"/>
    </source>
</evidence>
<keyword evidence="2 6" id="KW-0805">Transcription regulation</keyword>
<protein>
    <recommendedName>
        <fullName evidence="6">RNA polymerase sigma factor</fullName>
    </recommendedName>
</protein>
<dbReference type="InParanoid" id="A0A540VKV9"/>
<dbReference type="NCBIfam" id="TIGR02937">
    <property type="entry name" value="sigma70-ECF"/>
    <property type="match status" value="1"/>
</dbReference>
<organism evidence="9 10">
    <name type="scientific">Litorilinea aerophila</name>
    <dbReference type="NCBI Taxonomy" id="1204385"/>
    <lineage>
        <taxon>Bacteria</taxon>
        <taxon>Bacillati</taxon>
        <taxon>Chloroflexota</taxon>
        <taxon>Caldilineae</taxon>
        <taxon>Caldilineales</taxon>
        <taxon>Caldilineaceae</taxon>
        <taxon>Litorilinea</taxon>
    </lineage>
</organism>
<dbReference type="PANTHER" id="PTHR43133:SF62">
    <property type="entry name" value="RNA POLYMERASE SIGMA FACTOR SIGZ"/>
    <property type="match status" value="1"/>
</dbReference>
<dbReference type="GO" id="GO:0003677">
    <property type="term" value="F:DNA binding"/>
    <property type="evidence" value="ECO:0007669"/>
    <property type="project" value="UniProtKB-KW"/>
</dbReference>
<dbReference type="InterPro" id="IPR039425">
    <property type="entry name" value="RNA_pol_sigma-70-like"/>
</dbReference>
<evidence type="ECO:0000259" key="7">
    <source>
        <dbReference type="Pfam" id="PF04542"/>
    </source>
</evidence>
<evidence type="ECO:0000256" key="1">
    <source>
        <dbReference type="ARBA" id="ARBA00010641"/>
    </source>
</evidence>
<dbReference type="RefSeq" id="WP_141608584.1">
    <property type="nucleotide sequence ID" value="NZ_VIGC02000003.1"/>
</dbReference>
<dbReference type="InterPro" id="IPR013325">
    <property type="entry name" value="RNA_pol_sigma_r2"/>
</dbReference>
<sequence>MAQSSQEAASPDDQQLIQLVRQRDQHALMALYQRYGQLVFSLAMRVLQEQGAAEEVTQDVFLKIWQQPERWQPQLGQFSSWLLTITRNAAIDRLRAEQRRSGRRVSLALQHNTLADPAEPVGNARWVDGQILRRLMGYLPDDQRQVIELAYFGGFTHSELAQELGLPLGTVKTRLRIGLQKLRQLWMESVEFHKKPPEEI</sequence>
<dbReference type="GO" id="GO:0006352">
    <property type="term" value="P:DNA-templated transcription initiation"/>
    <property type="evidence" value="ECO:0007669"/>
    <property type="project" value="InterPro"/>
</dbReference>
<dbReference type="EMBL" id="VIGC01000003">
    <property type="protein sequence ID" value="TQE97391.1"/>
    <property type="molecule type" value="Genomic_DNA"/>
</dbReference>
<keyword evidence="10" id="KW-1185">Reference proteome</keyword>
<name>A0A540VKV9_9CHLR</name>
<dbReference type="Pfam" id="PF04542">
    <property type="entry name" value="Sigma70_r2"/>
    <property type="match status" value="1"/>
</dbReference>
<evidence type="ECO:0000256" key="2">
    <source>
        <dbReference type="ARBA" id="ARBA00023015"/>
    </source>
</evidence>